<accession>A0AAV4WQW9</accession>
<dbReference type="Proteomes" id="UP001054945">
    <property type="component" value="Unassembled WGS sequence"/>
</dbReference>
<reference evidence="1 2" key="1">
    <citation type="submission" date="2021-06" db="EMBL/GenBank/DDBJ databases">
        <title>Caerostris extrusa draft genome.</title>
        <authorList>
            <person name="Kono N."/>
            <person name="Arakawa K."/>
        </authorList>
    </citation>
    <scope>NUCLEOTIDE SEQUENCE [LARGE SCALE GENOMIC DNA]</scope>
</reference>
<keyword evidence="2" id="KW-1185">Reference proteome</keyword>
<dbReference type="EMBL" id="BPLR01016559">
    <property type="protein sequence ID" value="GIY84733.1"/>
    <property type="molecule type" value="Genomic_DNA"/>
</dbReference>
<dbReference type="AlphaFoldDB" id="A0AAV4WQW9"/>
<gene>
    <name evidence="1" type="ORF">CEXT_58061</name>
</gene>
<comment type="caution">
    <text evidence="1">The sequence shown here is derived from an EMBL/GenBank/DDBJ whole genome shotgun (WGS) entry which is preliminary data.</text>
</comment>
<organism evidence="1 2">
    <name type="scientific">Caerostris extrusa</name>
    <name type="common">Bark spider</name>
    <name type="synonym">Caerostris bankana</name>
    <dbReference type="NCBI Taxonomy" id="172846"/>
    <lineage>
        <taxon>Eukaryota</taxon>
        <taxon>Metazoa</taxon>
        <taxon>Ecdysozoa</taxon>
        <taxon>Arthropoda</taxon>
        <taxon>Chelicerata</taxon>
        <taxon>Arachnida</taxon>
        <taxon>Araneae</taxon>
        <taxon>Araneomorphae</taxon>
        <taxon>Entelegynae</taxon>
        <taxon>Araneoidea</taxon>
        <taxon>Araneidae</taxon>
        <taxon>Caerostris</taxon>
    </lineage>
</organism>
<name>A0AAV4WQW9_CAEEX</name>
<sequence>MCSHLLNSPSRTMAQTVANALAFGIPVRCLRVVRIRVKLQVPVYLAQSVHKMTVERQTKPQTFENHSRIFHPTCLLFTSCLILLQRWTLIEKPSDSLSFAGFRPKPPEKR</sequence>
<proteinExistence type="predicted"/>
<protein>
    <submittedName>
        <fullName evidence="1">Uncharacterized protein</fullName>
    </submittedName>
</protein>
<evidence type="ECO:0000313" key="2">
    <source>
        <dbReference type="Proteomes" id="UP001054945"/>
    </source>
</evidence>
<evidence type="ECO:0000313" key="1">
    <source>
        <dbReference type="EMBL" id="GIY84733.1"/>
    </source>
</evidence>